<dbReference type="InterPro" id="IPR002625">
    <property type="entry name" value="Smr_dom"/>
</dbReference>
<dbReference type="OrthoDB" id="185373at2759"/>
<evidence type="ECO:0000313" key="6">
    <source>
        <dbReference type="Proteomes" id="UP001152561"/>
    </source>
</evidence>
<dbReference type="PROSITE" id="PS50828">
    <property type="entry name" value="SMR"/>
    <property type="match status" value="1"/>
</dbReference>
<dbReference type="Proteomes" id="UP001152561">
    <property type="component" value="Unassembled WGS sequence"/>
</dbReference>
<dbReference type="AlphaFoldDB" id="A0A9Q1L4R8"/>
<evidence type="ECO:0000259" key="4">
    <source>
        <dbReference type="PROSITE" id="PS50828"/>
    </source>
</evidence>
<organism evidence="5 6">
    <name type="scientific">Anisodus acutangulus</name>
    <dbReference type="NCBI Taxonomy" id="402998"/>
    <lineage>
        <taxon>Eukaryota</taxon>
        <taxon>Viridiplantae</taxon>
        <taxon>Streptophyta</taxon>
        <taxon>Embryophyta</taxon>
        <taxon>Tracheophyta</taxon>
        <taxon>Spermatophyta</taxon>
        <taxon>Magnoliopsida</taxon>
        <taxon>eudicotyledons</taxon>
        <taxon>Gunneridae</taxon>
        <taxon>Pentapetalae</taxon>
        <taxon>asterids</taxon>
        <taxon>lamiids</taxon>
        <taxon>Solanales</taxon>
        <taxon>Solanaceae</taxon>
        <taxon>Solanoideae</taxon>
        <taxon>Hyoscyameae</taxon>
        <taxon>Anisodus</taxon>
    </lineage>
</organism>
<dbReference type="NCBIfam" id="TIGR00756">
    <property type="entry name" value="PPR"/>
    <property type="match status" value="4"/>
</dbReference>
<proteinExistence type="inferred from homology"/>
<feature type="repeat" description="PPR" evidence="3">
    <location>
        <begin position="9"/>
        <end position="43"/>
    </location>
</feature>
<evidence type="ECO:0000256" key="2">
    <source>
        <dbReference type="ARBA" id="ARBA00022737"/>
    </source>
</evidence>
<keyword evidence="2" id="KW-0677">Repeat</keyword>
<gene>
    <name evidence="5" type="ORF">K7X08_029209</name>
</gene>
<dbReference type="Pfam" id="PF13041">
    <property type="entry name" value="PPR_2"/>
    <property type="match status" value="1"/>
</dbReference>
<comment type="similarity">
    <text evidence="1">Belongs to the PPR family. P subfamily.</text>
</comment>
<dbReference type="EMBL" id="JAJAGQ010000024">
    <property type="protein sequence ID" value="KAJ8526732.1"/>
    <property type="molecule type" value="Genomic_DNA"/>
</dbReference>
<keyword evidence="6" id="KW-1185">Reference proteome</keyword>
<accession>A0A9Q1L4R8</accession>
<dbReference type="InterPro" id="IPR011990">
    <property type="entry name" value="TPR-like_helical_dom_sf"/>
</dbReference>
<reference evidence="6" key="1">
    <citation type="journal article" date="2023" name="Proc. Natl. Acad. Sci. U.S.A.">
        <title>Genomic and structural basis for evolution of tropane alkaloid biosynthesis.</title>
        <authorList>
            <person name="Wanga Y.-J."/>
            <person name="Taina T."/>
            <person name="Yua J.-Y."/>
            <person name="Lia J."/>
            <person name="Xua B."/>
            <person name="Chenc J."/>
            <person name="D'Auriad J.C."/>
            <person name="Huanga J.-P."/>
            <person name="Huanga S.-X."/>
        </authorList>
    </citation>
    <scope>NUCLEOTIDE SEQUENCE [LARGE SCALE GENOMIC DNA]</scope>
    <source>
        <strain evidence="6">cv. KIB-2019</strain>
    </source>
</reference>
<dbReference type="Pfam" id="PF12854">
    <property type="entry name" value="PPR_1"/>
    <property type="match status" value="1"/>
</dbReference>
<feature type="repeat" description="PPR" evidence="3">
    <location>
        <begin position="121"/>
        <end position="155"/>
    </location>
</feature>
<dbReference type="InterPro" id="IPR002885">
    <property type="entry name" value="PPR_rpt"/>
</dbReference>
<dbReference type="PROSITE" id="PS51375">
    <property type="entry name" value="PPR"/>
    <property type="match status" value="3"/>
</dbReference>
<name>A0A9Q1L4R8_9SOLA</name>
<feature type="repeat" description="PPR" evidence="3">
    <location>
        <begin position="80"/>
        <end position="114"/>
    </location>
</feature>
<dbReference type="Gene3D" id="1.25.40.10">
    <property type="entry name" value="Tetratricopeptide repeat domain"/>
    <property type="match status" value="2"/>
</dbReference>
<dbReference type="PANTHER" id="PTHR47447:SF17">
    <property type="entry name" value="OS12G0638900 PROTEIN"/>
    <property type="match status" value="1"/>
</dbReference>
<evidence type="ECO:0000256" key="1">
    <source>
        <dbReference type="ARBA" id="ARBA00007626"/>
    </source>
</evidence>
<sequence length="493" mass="55215">MEKAGCSLDASSYELMIPSLAKSGRLDAAFKLFQQMKVNNFRPGFGIFASLVDSMGKAGRLDTSLKVYTEMLEGFGLRPSATMFISLIESFVKAGKLETALRLWNEMKKIRIWKRRDFLPIPSTYSSLLEMHCASGNVDAALKLYNSMTNAGLRPGLSTYTALLTLLAKKKLLDVSAKILLEMKAMGYSVDVNASDVLMVYLTDGSVDLALRWLIFMGSSAIRTDNFIIRQLFESCMKNGLYEQAKPLLETYVNSAAKVDLVLYTSILAHLVRCQDENKERHLMSILSATRHKAHTFVCGLFTGPEQRKQPVLSFVREFVQGIDYELEEGASRHFVNVDLGESLLFPLAKNKLFPKAIVFDQHIAWSLDVRNLSVGAALVAVVHKLHRFRKRMLYYGVVPRRIKLVTGPTLKIMVAQMLSSVESPFEVSKVVLRAPGDVVLDWFKKPIVQQFLLNEISSRADILMHKLNIIFPTSAPEIRSLSPHLLVAGKAI</sequence>
<dbReference type="SMART" id="SM00463">
    <property type="entry name" value="SMR"/>
    <property type="match status" value="1"/>
</dbReference>
<evidence type="ECO:0000256" key="3">
    <source>
        <dbReference type="PROSITE-ProRule" id="PRU00708"/>
    </source>
</evidence>
<feature type="domain" description="Smr" evidence="4">
    <location>
        <begin position="368"/>
        <end position="444"/>
    </location>
</feature>
<dbReference type="PANTHER" id="PTHR47447">
    <property type="entry name" value="OS03G0856100 PROTEIN"/>
    <property type="match status" value="1"/>
</dbReference>
<protein>
    <recommendedName>
        <fullName evidence="4">Smr domain-containing protein</fullName>
    </recommendedName>
</protein>
<dbReference type="Pfam" id="PF01535">
    <property type="entry name" value="PPR"/>
    <property type="match status" value="2"/>
</dbReference>
<comment type="caution">
    <text evidence="5">The sequence shown here is derived from an EMBL/GenBank/DDBJ whole genome shotgun (WGS) entry which is preliminary data.</text>
</comment>
<evidence type="ECO:0000313" key="5">
    <source>
        <dbReference type="EMBL" id="KAJ8526732.1"/>
    </source>
</evidence>